<dbReference type="RefSeq" id="XP_016757996.1">
    <property type="nucleotide sequence ID" value="XM_016906522.1"/>
</dbReference>
<dbReference type="GO" id="GO:0003735">
    <property type="term" value="F:structural constituent of ribosome"/>
    <property type="evidence" value="ECO:0007669"/>
    <property type="project" value="InterPro"/>
</dbReference>
<dbReference type="PANTHER" id="PTHR14503">
    <property type="entry name" value="MITOCHONDRIAL RIBOSOMAL PROTEIN 34 FAMILY MEMBER"/>
    <property type="match status" value="1"/>
</dbReference>
<protein>
    <recommendedName>
        <fullName evidence="4">Large ribosomal subunit protein bL34m</fullName>
    </recommendedName>
</protein>
<dbReference type="HOGENOM" id="CLU_129938_0_0_1"/>
<dbReference type="HAMAP" id="MF_00391">
    <property type="entry name" value="Ribosomal_bL34"/>
    <property type="match status" value="1"/>
</dbReference>
<proteinExistence type="inferred from homology"/>
<keyword evidence="3" id="KW-0687">Ribonucleoprotein</keyword>
<dbReference type="Gene3D" id="1.10.287.3980">
    <property type="match status" value="1"/>
</dbReference>
<evidence type="ECO:0000256" key="3">
    <source>
        <dbReference type="ARBA" id="ARBA00023274"/>
    </source>
</evidence>
<dbReference type="GO" id="GO:0005762">
    <property type="term" value="C:mitochondrial large ribosomal subunit"/>
    <property type="evidence" value="ECO:0007669"/>
    <property type="project" value="TreeGrafter"/>
</dbReference>
<dbReference type="OrthoDB" id="431691at2759"/>
<dbReference type="NCBIfam" id="TIGR01030">
    <property type="entry name" value="rpmH_bact"/>
    <property type="match status" value="1"/>
</dbReference>
<dbReference type="EMBL" id="KB456268">
    <property type="protein sequence ID" value="EMF09875.1"/>
    <property type="molecule type" value="Genomic_DNA"/>
</dbReference>
<reference evidence="5 6" key="1">
    <citation type="journal article" date="2012" name="PLoS Pathog.">
        <title>Diverse lifestyles and strategies of plant pathogenesis encoded in the genomes of eighteen Dothideomycetes fungi.</title>
        <authorList>
            <person name="Ohm R.A."/>
            <person name="Feau N."/>
            <person name="Henrissat B."/>
            <person name="Schoch C.L."/>
            <person name="Horwitz B.A."/>
            <person name="Barry K.W."/>
            <person name="Condon B.J."/>
            <person name="Copeland A.C."/>
            <person name="Dhillon B."/>
            <person name="Glaser F."/>
            <person name="Hesse C.N."/>
            <person name="Kosti I."/>
            <person name="LaButti K."/>
            <person name="Lindquist E.A."/>
            <person name="Lucas S."/>
            <person name="Salamov A.A."/>
            <person name="Bradshaw R.E."/>
            <person name="Ciuffetti L."/>
            <person name="Hamelin R.C."/>
            <person name="Kema G.H.J."/>
            <person name="Lawrence C."/>
            <person name="Scott J.A."/>
            <person name="Spatafora J.W."/>
            <person name="Turgeon B.G."/>
            <person name="de Wit P.J.G.M."/>
            <person name="Zhong S."/>
            <person name="Goodwin S.B."/>
            <person name="Grigoriev I.V."/>
        </authorList>
    </citation>
    <scope>NUCLEOTIDE SEQUENCE [LARGE SCALE GENOMIC DNA]</scope>
    <source>
        <strain evidence="5 6">SO2202</strain>
    </source>
</reference>
<dbReference type="GO" id="GO:0006412">
    <property type="term" value="P:translation"/>
    <property type="evidence" value="ECO:0007669"/>
    <property type="project" value="InterPro"/>
</dbReference>
<organism evidence="5 6">
    <name type="scientific">Sphaerulina musiva (strain SO2202)</name>
    <name type="common">Poplar stem canker fungus</name>
    <name type="synonym">Septoria musiva</name>
    <dbReference type="NCBI Taxonomy" id="692275"/>
    <lineage>
        <taxon>Eukaryota</taxon>
        <taxon>Fungi</taxon>
        <taxon>Dikarya</taxon>
        <taxon>Ascomycota</taxon>
        <taxon>Pezizomycotina</taxon>
        <taxon>Dothideomycetes</taxon>
        <taxon>Dothideomycetidae</taxon>
        <taxon>Mycosphaerellales</taxon>
        <taxon>Mycosphaerellaceae</taxon>
        <taxon>Sphaerulina</taxon>
    </lineage>
</organism>
<dbReference type="OMA" id="TMNGHTR"/>
<accession>M3BT87</accession>
<dbReference type="FunFam" id="1.10.287.3980:FF:000001">
    <property type="entry name" value="Mitochondrial ribosomal protein L34"/>
    <property type="match status" value="1"/>
</dbReference>
<dbReference type="Pfam" id="PF00468">
    <property type="entry name" value="Ribosomal_L34"/>
    <property type="match status" value="1"/>
</dbReference>
<dbReference type="PANTHER" id="PTHR14503:SF4">
    <property type="entry name" value="LARGE RIBOSOMAL SUBUNIT PROTEIN BL34M"/>
    <property type="match status" value="1"/>
</dbReference>
<dbReference type="InterPro" id="IPR000271">
    <property type="entry name" value="Ribosomal_bL34"/>
</dbReference>
<dbReference type="eggNOG" id="ENOG502S8P5">
    <property type="taxonomic scope" value="Eukaryota"/>
</dbReference>
<keyword evidence="6" id="KW-1185">Reference proteome</keyword>
<dbReference type="STRING" id="692275.M3BT87"/>
<dbReference type="Proteomes" id="UP000016931">
    <property type="component" value="Unassembled WGS sequence"/>
</dbReference>
<dbReference type="GeneID" id="27903659"/>
<evidence type="ECO:0000256" key="2">
    <source>
        <dbReference type="ARBA" id="ARBA00022980"/>
    </source>
</evidence>
<evidence type="ECO:0000256" key="4">
    <source>
        <dbReference type="ARBA" id="ARBA00035274"/>
    </source>
</evidence>
<evidence type="ECO:0000313" key="5">
    <source>
        <dbReference type="EMBL" id="EMF09875.1"/>
    </source>
</evidence>
<name>M3BT87_SPHMS</name>
<evidence type="ECO:0000256" key="1">
    <source>
        <dbReference type="ARBA" id="ARBA00010111"/>
    </source>
</evidence>
<dbReference type="AlphaFoldDB" id="M3BT87"/>
<gene>
    <name evidence="5" type="ORF">SEPMUDRAFT_150982</name>
</gene>
<sequence>MPCSRCIRVATSAVRFSTQTTQTTQRRSLSLLSSITPTRPALLASRPTSILPAATLDSQLTGLSISQVRGAKRDTFKPSHVVRKRRHGYLSRIKTRTGRHILKRRRAKGRSTLSH</sequence>
<comment type="similarity">
    <text evidence="1">Belongs to the bacterial ribosomal protein bL34 family.</text>
</comment>
<keyword evidence="2" id="KW-0689">Ribosomal protein</keyword>
<evidence type="ECO:0000313" key="6">
    <source>
        <dbReference type="Proteomes" id="UP000016931"/>
    </source>
</evidence>